<feature type="region of interest" description="Disordered" evidence="1">
    <location>
        <begin position="260"/>
        <end position="289"/>
    </location>
</feature>
<evidence type="ECO:0008006" key="3">
    <source>
        <dbReference type="Google" id="ProtNLM"/>
    </source>
</evidence>
<dbReference type="EMBL" id="HBNR01044245">
    <property type="protein sequence ID" value="CAE4604717.1"/>
    <property type="molecule type" value="Transcribed_RNA"/>
</dbReference>
<proteinExistence type="predicted"/>
<name>A0A7S4R696_9DINO</name>
<gene>
    <name evidence="2" type="ORF">AMON00008_LOCUS30797</name>
</gene>
<feature type="region of interest" description="Disordered" evidence="1">
    <location>
        <begin position="1"/>
        <end position="37"/>
    </location>
</feature>
<reference evidence="2" key="1">
    <citation type="submission" date="2021-01" db="EMBL/GenBank/DDBJ databases">
        <authorList>
            <person name="Corre E."/>
            <person name="Pelletier E."/>
            <person name="Niang G."/>
            <person name="Scheremetjew M."/>
            <person name="Finn R."/>
            <person name="Kale V."/>
            <person name="Holt S."/>
            <person name="Cochrane G."/>
            <person name="Meng A."/>
            <person name="Brown T."/>
            <person name="Cohen L."/>
        </authorList>
    </citation>
    <scope>NUCLEOTIDE SEQUENCE</scope>
    <source>
        <strain evidence="2">CCMP3105</strain>
    </source>
</reference>
<evidence type="ECO:0000313" key="2">
    <source>
        <dbReference type="EMBL" id="CAE4604717.1"/>
    </source>
</evidence>
<feature type="compositionally biased region" description="Low complexity" evidence="1">
    <location>
        <begin position="276"/>
        <end position="289"/>
    </location>
</feature>
<protein>
    <recommendedName>
        <fullName evidence="3">C3H1-type domain-containing protein</fullName>
    </recommendedName>
</protein>
<sequence>MAAPCQALPTLLTSRPRPRGGAASLAKGASPAQPPAKLPEKYAMPVRVRNTFIDTSAERSPSLERFYQEREVVTCPSAHIGRLRNLFQEATEGNDPSCAAGGAGQACHGGGQGKAPREFPTYHSPEVSTSSVAGVSSGRPVAVLSLDQALNSSPQLHGGHASGGQMVVGVVGGSYAGNTGYTCMAPRGGLSLLQCGLEEAPLPPPPNRPALGNAEMPSVGSAGHAQGSCKPCAFFHTVGCTSGLACQFCHLCEAGERKRRRKEKLDARRASHKQRQASQQMAAASRDGN</sequence>
<dbReference type="AlphaFoldDB" id="A0A7S4R696"/>
<accession>A0A7S4R696</accession>
<organism evidence="2">
    <name type="scientific">Alexandrium monilatum</name>
    <dbReference type="NCBI Taxonomy" id="311494"/>
    <lineage>
        <taxon>Eukaryota</taxon>
        <taxon>Sar</taxon>
        <taxon>Alveolata</taxon>
        <taxon>Dinophyceae</taxon>
        <taxon>Gonyaulacales</taxon>
        <taxon>Pyrocystaceae</taxon>
        <taxon>Alexandrium</taxon>
    </lineage>
</organism>
<evidence type="ECO:0000256" key="1">
    <source>
        <dbReference type="SAM" id="MobiDB-lite"/>
    </source>
</evidence>